<keyword evidence="5" id="KW-0969">Cilium</keyword>
<dbReference type="GO" id="GO:0071973">
    <property type="term" value="P:bacterial-type flagellum-dependent cell motility"/>
    <property type="evidence" value="ECO:0007669"/>
    <property type="project" value="InterPro"/>
</dbReference>
<name>A0A1B4FQM9_9BURK</name>
<reference evidence="5 6" key="1">
    <citation type="submission" date="2015-12" db="EMBL/GenBank/DDBJ databases">
        <title>Diversity of Burkholderia near neighbor genomes.</title>
        <authorList>
            <person name="Sahl J."/>
            <person name="Wagner D."/>
            <person name="Keim P."/>
        </authorList>
    </citation>
    <scope>NUCLEOTIDE SEQUENCE [LARGE SCALE GENOMIC DNA]</scope>
    <source>
        <strain evidence="5 6">BDU8</strain>
    </source>
</reference>
<organism evidence="5 6">
    <name type="scientific">Burkholderia mayonis</name>
    <dbReference type="NCBI Taxonomy" id="1385591"/>
    <lineage>
        <taxon>Bacteria</taxon>
        <taxon>Pseudomonadati</taxon>
        <taxon>Pseudomonadota</taxon>
        <taxon>Betaproteobacteria</taxon>
        <taxon>Burkholderiales</taxon>
        <taxon>Burkholderiaceae</taxon>
        <taxon>Burkholderia</taxon>
        <taxon>pseudomallei group</taxon>
    </lineage>
</organism>
<evidence type="ECO:0000256" key="2">
    <source>
        <dbReference type="ARBA" id="ARBA00009272"/>
    </source>
</evidence>
<protein>
    <recommendedName>
        <fullName evidence="4">Flagellar hook-basal body complex protein FliE</fullName>
    </recommendedName>
</protein>
<accession>A0A1B4FQM9</accession>
<dbReference type="PRINTS" id="PR01006">
    <property type="entry name" value="FLGHOOKFLIE"/>
</dbReference>
<keyword evidence="5" id="KW-0966">Cell projection</keyword>
<keyword evidence="3 4" id="KW-0975">Bacterial flagellum</keyword>
<dbReference type="PANTHER" id="PTHR34653">
    <property type="match status" value="1"/>
</dbReference>
<proteinExistence type="inferred from homology"/>
<dbReference type="PANTHER" id="PTHR34653:SF1">
    <property type="entry name" value="FLAGELLAR HOOK-BASAL BODY COMPLEX PROTEIN FLIE"/>
    <property type="match status" value="1"/>
</dbReference>
<evidence type="ECO:0000313" key="6">
    <source>
        <dbReference type="Proteomes" id="UP000067711"/>
    </source>
</evidence>
<dbReference type="RefSeq" id="WP_066486455.1">
    <property type="nucleotide sequence ID" value="NZ_CP013388.1"/>
</dbReference>
<dbReference type="Proteomes" id="UP000067711">
    <property type="component" value="Chromosome 2"/>
</dbReference>
<evidence type="ECO:0000256" key="3">
    <source>
        <dbReference type="ARBA" id="ARBA00023143"/>
    </source>
</evidence>
<evidence type="ECO:0000256" key="4">
    <source>
        <dbReference type="HAMAP-Rule" id="MF_00724"/>
    </source>
</evidence>
<comment type="subcellular location">
    <subcellularLocation>
        <location evidence="1 4">Bacterial flagellum basal body</location>
    </subcellularLocation>
</comment>
<dbReference type="GO" id="GO:0003774">
    <property type="term" value="F:cytoskeletal motor activity"/>
    <property type="evidence" value="ECO:0007669"/>
    <property type="project" value="InterPro"/>
</dbReference>
<comment type="similarity">
    <text evidence="2 4">Belongs to the FliE family.</text>
</comment>
<dbReference type="InterPro" id="IPR001624">
    <property type="entry name" value="FliE"/>
</dbReference>
<evidence type="ECO:0000256" key="1">
    <source>
        <dbReference type="ARBA" id="ARBA00004117"/>
    </source>
</evidence>
<dbReference type="GO" id="GO:0009425">
    <property type="term" value="C:bacterial-type flagellum basal body"/>
    <property type="evidence" value="ECO:0007669"/>
    <property type="project" value="UniProtKB-SubCell"/>
</dbReference>
<dbReference type="AlphaFoldDB" id="A0A1B4FQM9"/>
<sequence length="110" mass="11811">MEPIEQVTAELRSQMAELGRQASAAVLPAAERGRVADDVNFASVFSRAVDDVDSKQTFAAEKMSGVDSGRSDDLIGAMLASQEASLSFSMLTQVRNKLTAAMDDLLKMQI</sequence>
<dbReference type="GO" id="GO:0005198">
    <property type="term" value="F:structural molecule activity"/>
    <property type="evidence" value="ECO:0007669"/>
    <property type="project" value="InterPro"/>
</dbReference>
<dbReference type="EMBL" id="CP013388">
    <property type="protein sequence ID" value="AOJ05987.1"/>
    <property type="molecule type" value="Genomic_DNA"/>
</dbReference>
<dbReference type="Pfam" id="PF02049">
    <property type="entry name" value="FliE"/>
    <property type="match status" value="1"/>
</dbReference>
<gene>
    <name evidence="4" type="primary">fliE</name>
    <name evidence="5" type="ORF">WS71_00595</name>
</gene>
<dbReference type="HAMAP" id="MF_00724">
    <property type="entry name" value="FliE"/>
    <property type="match status" value="1"/>
</dbReference>
<evidence type="ECO:0000313" key="5">
    <source>
        <dbReference type="EMBL" id="AOJ05987.1"/>
    </source>
</evidence>
<keyword evidence="5" id="KW-0282">Flagellum</keyword>